<dbReference type="EMBL" id="VFSU01000021">
    <property type="protein sequence ID" value="TPE61767.1"/>
    <property type="molecule type" value="Genomic_DNA"/>
</dbReference>
<protein>
    <submittedName>
        <fullName evidence="7">Arylsulfatase</fullName>
    </submittedName>
</protein>
<evidence type="ECO:0000256" key="4">
    <source>
        <dbReference type="ARBA" id="ARBA00022837"/>
    </source>
</evidence>
<evidence type="ECO:0000256" key="1">
    <source>
        <dbReference type="ARBA" id="ARBA00008779"/>
    </source>
</evidence>
<keyword evidence="4" id="KW-0106">Calcium</keyword>
<dbReference type="PROSITE" id="PS51318">
    <property type="entry name" value="TAT"/>
    <property type="match status" value="1"/>
</dbReference>
<evidence type="ECO:0000259" key="6">
    <source>
        <dbReference type="Pfam" id="PF00884"/>
    </source>
</evidence>
<comment type="caution">
    <text evidence="7">The sequence shown here is derived from an EMBL/GenBank/DDBJ whole genome shotgun (WGS) entry which is preliminary data.</text>
</comment>
<keyword evidence="5" id="KW-1133">Transmembrane helix</keyword>
<evidence type="ECO:0000313" key="7">
    <source>
        <dbReference type="EMBL" id="TPE61767.1"/>
    </source>
</evidence>
<dbReference type="InterPro" id="IPR017850">
    <property type="entry name" value="Alkaline_phosphatase_core_sf"/>
</dbReference>
<keyword evidence="5" id="KW-0472">Membrane</keyword>
<proteinExistence type="inferred from homology"/>
<evidence type="ECO:0000256" key="2">
    <source>
        <dbReference type="ARBA" id="ARBA00022723"/>
    </source>
</evidence>
<dbReference type="InterPro" id="IPR006311">
    <property type="entry name" value="TAT_signal"/>
</dbReference>
<dbReference type="CDD" id="cd16025">
    <property type="entry name" value="PAS_like"/>
    <property type="match status" value="1"/>
</dbReference>
<reference evidence="7 8" key="1">
    <citation type="submission" date="2019-06" db="EMBL/GenBank/DDBJ databases">
        <authorList>
            <person name="Lee I."/>
            <person name="Jang G.I."/>
            <person name="Hwang C.Y."/>
        </authorList>
    </citation>
    <scope>NUCLEOTIDE SEQUENCE [LARGE SCALE GENOMIC DNA]</scope>
    <source>
        <strain evidence="7 8">PAMC 28131</strain>
    </source>
</reference>
<dbReference type="OrthoDB" id="9803751at2"/>
<dbReference type="InterPro" id="IPR050738">
    <property type="entry name" value="Sulfatase"/>
</dbReference>
<dbReference type="SUPFAM" id="SSF53649">
    <property type="entry name" value="Alkaline phosphatase-like"/>
    <property type="match status" value="1"/>
</dbReference>
<dbReference type="Gene3D" id="3.40.720.10">
    <property type="entry name" value="Alkaline Phosphatase, subunit A"/>
    <property type="match status" value="1"/>
</dbReference>
<evidence type="ECO:0000313" key="8">
    <source>
        <dbReference type="Proteomes" id="UP000319897"/>
    </source>
</evidence>
<dbReference type="AlphaFoldDB" id="A0A501XNN7"/>
<evidence type="ECO:0000256" key="3">
    <source>
        <dbReference type="ARBA" id="ARBA00022801"/>
    </source>
</evidence>
<dbReference type="InterPro" id="IPR000917">
    <property type="entry name" value="Sulfatase_N"/>
</dbReference>
<name>A0A501XNN7_9SPHN</name>
<dbReference type="GO" id="GO:0046872">
    <property type="term" value="F:metal ion binding"/>
    <property type="evidence" value="ECO:0007669"/>
    <property type="project" value="UniProtKB-KW"/>
</dbReference>
<dbReference type="Pfam" id="PF00884">
    <property type="entry name" value="Sulfatase"/>
    <property type="match status" value="1"/>
</dbReference>
<dbReference type="RefSeq" id="WP_140927826.1">
    <property type="nucleotide sequence ID" value="NZ_VFSU01000021.1"/>
</dbReference>
<dbReference type="InterPro" id="IPR024607">
    <property type="entry name" value="Sulfatase_CS"/>
</dbReference>
<dbReference type="PANTHER" id="PTHR42693:SF33">
    <property type="entry name" value="ARYLSULFATASE"/>
    <property type="match status" value="1"/>
</dbReference>
<accession>A0A501XNN7</accession>
<keyword evidence="2" id="KW-0479">Metal-binding</keyword>
<feature type="domain" description="Sulfatase N-terminal" evidence="6">
    <location>
        <begin position="80"/>
        <end position="491"/>
    </location>
</feature>
<dbReference type="Gene3D" id="3.30.1120.10">
    <property type="match status" value="1"/>
</dbReference>
<gene>
    <name evidence="7" type="ORF">FJQ54_07655</name>
</gene>
<comment type="similarity">
    <text evidence="1">Belongs to the sulfatase family.</text>
</comment>
<keyword evidence="3" id="KW-0378">Hydrolase</keyword>
<dbReference type="PROSITE" id="PS00523">
    <property type="entry name" value="SULFATASE_1"/>
    <property type="match status" value="1"/>
</dbReference>
<organism evidence="7 8">
    <name type="scientific">Sandaracinobacter neustonicus</name>
    <dbReference type="NCBI Taxonomy" id="1715348"/>
    <lineage>
        <taxon>Bacteria</taxon>
        <taxon>Pseudomonadati</taxon>
        <taxon>Pseudomonadota</taxon>
        <taxon>Alphaproteobacteria</taxon>
        <taxon>Sphingomonadales</taxon>
        <taxon>Sphingosinicellaceae</taxon>
        <taxon>Sandaracinobacter</taxon>
    </lineage>
</organism>
<dbReference type="Proteomes" id="UP000319897">
    <property type="component" value="Unassembled WGS sequence"/>
</dbReference>
<dbReference type="GO" id="GO:0004065">
    <property type="term" value="F:arylsulfatase activity"/>
    <property type="evidence" value="ECO:0007669"/>
    <property type="project" value="TreeGrafter"/>
</dbReference>
<feature type="transmembrane region" description="Helical" evidence="5">
    <location>
        <begin position="17"/>
        <end position="38"/>
    </location>
</feature>
<sequence length="794" mass="86912">MTDEADDRRSKLDRRSLLVGGAVGAGVAGAAAVGARAVEKRAKQFITPGAVKDGPAEIAESFQDSRPIDVTKHGWKPGAPNVVAIVMDDVGFADLGCFGSEIPTPHIDALAARGLRYANFRTTAMCSPTRAAFLTGLNHHNAGMGWLADVDAGYPGYRGDLTHEAATIAEILGDAGWNRMLVGKWHVNSAHSNGANGPYTNWPTSRGFERAYWFQGHSTDFFRPSELFDGVAPVEPPTTDDYYVMDDLTDRAISYVGTQKALEPDRPFYLQLAFPGVHSPLQVRGRERDRFKGQYDNGWDAIRAARLDKQKALGIMPADTKLPPLSSSAKPWADIPAAEQALYARYMEIYAAMLANLDSNVGRLMQRLEQLGIADNTMVLLFSDNGGSAEGTETGTPNVFAAAYGRPVPVAEAQKLMGVMGEDPTFPHYPIGWTNASNTPYRLYKQFTHLGGVADPLIVSWPKGQPDAGAVRQQFVHVIDLMPTILDVTGVPAPTTRNGVKLKPVQGKSIAPTFKAAQAPTRTEQYFELGGHRAYYAAPFRLVTRHERGRPFTEDKWELYDLSKDPNELNDLSAQLPEKVAELAGKWRSAAEANNVFPLDDRQMVIRMVQDRQGRGIRAKWDLRPPIERLSREVAPICCGLPHDIIVDCTVEGDGVLVAHGSQPAGYTLYVKNGHLFYEQSLLPWRVVIDGGPVPQGKAELRYSQTMKSRPFIGTGALYVNGQKRAEQALEHALFSTSYDGFSVGADLGNRVSPAYTAPFPFAGSIERVRIDVDNSALSPLETMRFLNAMTLRV</sequence>
<keyword evidence="5" id="KW-0812">Transmembrane</keyword>
<dbReference type="PANTHER" id="PTHR42693">
    <property type="entry name" value="ARYLSULFATASE FAMILY MEMBER"/>
    <property type="match status" value="1"/>
</dbReference>
<evidence type="ECO:0000256" key="5">
    <source>
        <dbReference type="SAM" id="Phobius"/>
    </source>
</evidence>
<keyword evidence="8" id="KW-1185">Reference proteome</keyword>